<proteinExistence type="predicted"/>
<dbReference type="EMBL" id="UYRT01105666">
    <property type="protein sequence ID" value="VDN44342.1"/>
    <property type="molecule type" value="Genomic_DNA"/>
</dbReference>
<organism evidence="3">
    <name type="scientific">Gongylonema pulchrum</name>
    <dbReference type="NCBI Taxonomy" id="637853"/>
    <lineage>
        <taxon>Eukaryota</taxon>
        <taxon>Metazoa</taxon>
        <taxon>Ecdysozoa</taxon>
        <taxon>Nematoda</taxon>
        <taxon>Chromadorea</taxon>
        <taxon>Rhabditida</taxon>
        <taxon>Spirurina</taxon>
        <taxon>Spiruromorpha</taxon>
        <taxon>Spiruroidea</taxon>
        <taxon>Gongylonematidae</taxon>
        <taxon>Gongylonema</taxon>
    </lineage>
</organism>
<evidence type="ECO:0000313" key="3">
    <source>
        <dbReference type="WBParaSite" id="GPUH_0002557801-mRNA-1"/>
    </source>
</evidence>
<gene>
    <name evidence="1" type="ORF">GPUH_LOCUS25548</name>
</gene>
<evidence type="ECO:0000313" key="2">
    <source>
        <dbReference type="Proteomes" id="UP000271098"/>
    </source>
</evidence>
<dbReference type="Proteomes" id="UP000271098">
    <property type="component" value="Unassembled WGS sequence"/>
</dbReference>
<protein>
    <submittedName>
        <fullName evidence="3">BK_channel_a domain-containing protein</fullName>
    </submittedName>
</protein>
<keyword evidence="2" id="KW-1185">Reference proteome</keyword>
<sequence length="125" mass="13993">VTPNVFPHLFSLSHPYCEVLPVVCKNKDAENSSHYLWECAELMVLETFADCQCLLAYSSSHGLHSLYAVRKATKAEWKCAASNAENIVSCNTTMTPIGRSSRLSTPQTATLRERHRFIKDESFPG</sequence>
<name>A0A183EX57_9BILA</name>
<dbReference type="AlphaFoldDB" id="A0A183EX57"/>
<accession>A0A183EX57</accession>
<evidence type="ECO:0000313" key="1">
    <source>
        <dbReference type="EMBL" id="VDN44342.1"/>
    </source>
</evidence>
<reference evidence="3" key="1">
    <citation type="submission" date="2016-06" db="UniProtKB">
        <authorList>
            <consortium name="WormBaseParasite"/>
        </authorList>
    </citation>
    <scope>IDENTIFICATION</scope>
</reference>
<dbReference type="OrthoDB" id="26401at2759"/>
<dbReference type="WBParaSite" id="GPUH_0002557801-mRNA-1">
    <property type="protein sequence ID" value="GPUH_0002557801-mRNA-1"/>
    <property type="gene ID" value="GPUH_0002557801"/>
</dbReference>
<reference evidence="1 2" key="2">
    <citation type="submission" date="2018-11" db="EMBL/GenBank/DDBJ databases">
        <authorList>
            <consortium name="Pathogen Informatics"/>
        </authorList>
    </citation>
    <scope>NUCLEOTIDE SEQUENCE [LARGE SCALE GENOMIC DNA]</scope>
</reference>